<dbReference type="STRING" id="490189.SAMN02927903_01585"/>
<dbReference type="OrthoDB" id="7631574at2"/>
<evidence type="ECO:0000313" key="4">
    <source>
        <dbReference type="EMBL" id="SCY51067.1"/>
    </source>
</evidence>
<keyword evidence="1 2" id="KW-0597">Phosphoprotein</keyword>
<dbReference type="PANTHER" id="PTHR44591:SF3">
    <property type="entry name" value="RESPONSE REGULATORY DOMAIN-CONTAINING PROTEIN"/>
    <property type="match status" value="1"/>
</dbReference>
<protein>
    <submittedName>
        <fullName evidence="4">CheY chemotaxis protein or a CheY-like REC (Receiver) domain</fullName>
    </submittedName>
</protein>
<name>A0A1G5GI84_9FLAO</name>
<evidence type="ECO:0000256" key="2">
    <source>
        <dbReference type="PROSITE-ProRule" id="PRU00169"/>
    </source>
</evidence>
<dbReference type="InterPro" id="IPR011006">
    <property type="entry name" value="CheY-like_superfamily"/>
</dbReference>
<gene>
    <name evidence="4" type="ORF">SAMN02927903_01585</name>
</gene>
<dbReference type="Pfam" id="PF00072">
    <property type="entry name" value="Response_reg"/>
    <property type="match status" value="1"/>
</dbReference>
<sequence length="132" mass="14813">MKDPKLLFYLDDDRDDLTFFKDAAAQLGHLVTTYTNAPDLMLDLNLAAEKPHAIFLDVHMPLVNGEEILAVLKQSNDWKNIPVVMISGAYPKKLVKQYTDSGADYLMKKRSTMPDLKTAIDEALQSLPMTSV</sequence>
<keyword evidence="5" id="KW-1185">Reference proteome</keyword>
<feature type="domain" description="Response regulatory" evidence="3">
    <location>
        <begin position="6"/>
        <end position="124"/>
    </location>
</feature>
<evidence type="ECO:0000256" key="1">
    <source>
        <dbReference type="ARBA" id="ARBA00022553"/>
    </source>
</evidence>
<dbReference type="Gene3D" id="3.40.50.2300">
    <property type="match status" value="1"/>
</dbReference>
<dbReference type="EMBL" id="FMVF01000006">
    <property type="protein sequence ID" value="SCY51067.1"/>
    <property type="molecule type" value="Genomic_DNA"/>
</dbReference>
<dbReference type="PANTHER" id="PTHR44591">
    <property type="entry name" value="STRESS RESPONSE REGULATOR PROTEIN 1"/>
    <property type="match status" value="1"/>
</dbReference>
<dbReference type="CDD" id="cd00156">
    <property type="entry name" value="REC"/>
    <property type="match status" value="1"/>
</dbReference>
<proteinExistence type="predicted"/>
<dbReference type="InterPro" id="IPR050595">
    <property type="entry name" value="Bact_response_regulator"/>
</dbReference>
<evidence type="ECO:0000313" key="5">
    <source>
        <dbReference type="Proteomes" id="UP000199354"/>
    </source>
</evidence>
<accession>A0A1G5GI84</accession>
<dbReference type="InterPro" id="IPR001789">
    <property type="entry name" value="Sig_transdc_resp-reg_receiver"/>
</dbReference>
<dbReference type="AlphaFoldDB" id="A0A1G5GI84"/>
<dbReference type="SUPFAM" id="SSF52172">
    <property type="entry name" value="CheY-like"/>
    <property type="match status" value="1"/>
</dbReference>
<dbReference type="RefSeq" id="WP_091141750.1">
    <property type="nucleotide sequence ID" value="NZ_FMVF01000006.1"/>
</dbReference>
<reference evidence="4 5" key="1">
    <citation type="submission" date="2016-10" db="EMBL/GenBank/DDBJ databases">
        <authorList>
            <person name="de Groot N.N."/>
        </authorList>
    </citation>
    <scope>NUCLEOTIDE SEQUENCE [LARGE SCALE GENOMIC DNA]</scope>
    <source>
        <strain evidence="4 5">CGMCC 1.7031</strain>
    </source>
</reference>
<feature type="modified residue" description="4-aspartylphosphate" evidence="2">
    <location>
        <position position="57"/>
    </location>
</feature>
<dbReference type="SMART" id="SM00448">
    <property type="entry name" value="REC"/>
    <property type="match status" value="1"/>
</dbReference>
<organism evidence="4 5">
    <name type="scientific">Flavobacterium caeni</name>
    <dbReference type="NCBI Taxonomy" id="490189"/>
    <lineage>
        <taxon>Bacteria</taxon>
        <taxon>Pseudomonadati</taxon>
        <taxon>Bacteroidota</taxon>
        <taxon>Flavobacteriia</taxon>
        <taxon>Flavobacteriales</taxon>
        <taxon>Flavobacteriaceae</taxon>
        <taxon>Flavobacterium</taxon>
    </lineage>
</organism>
<evidence type="ECO:0000259" key="3">
    <source>
        <dbReference type="PROSITE" id="PS50110"/>
    </source>
</evidence>
<dbReference type="PROSITE" id="PS50110">
    <property type="entry name" value="RESPONSE_REGULATORY"/>
    <property type="match status" value="1"/>
</dbReference>
<dbReference type="Proteomes" id="UP000199354">
    <property type="component" value="Unassembled WGS sequence"/>
</dbReference>
<dbReference type="GO" id="GO:0000160">
    <property type="term" value="P:phosphorelay signal transduction system"/>
    <property type="evidence" value="ECO:0007669"/>
    <property type="project" value="InterPro"/>
</dbReference>